<dbReference type="Pfam" id="PF04338">
    <property type="entry name" value="DUF481"/>
    <property type="match status" value="1"/>
</dbReference>
<evidence type="ECO:0000313" key="2">
    <source>
        <dbReference type="EMBL" id="GAA0208969.1"/>
    </source>
</evidence>
<evidence type="ECO:0000256" key="1">
    <source>
        <dbReference type="SAM" id="SignalP"/>
    </source>
</evidence>
<evidence type="ECO:0008006" key="4">
    <source>
        <dbReference type="Google" id="ProtNLM"/>
    </source>
</evidence>
<proteinExistence type="predicted"/>
<dbReference type="InterPro" id="IPR007433">
    <property type="entry name" value="DUF481"/>
</dbReference>
<keyword evidence="3" id="KW-1185">Reference proteome</keyword>
<keyword evidence="1" id="KW-0732">Signal</keyword>
<organism evidence="2 3">
    <name type="scientific">Kangiella japonica</name>
    <dbReference type="NCBI Taxonomy" id="647384"/>
    <lineage>
        <taxon>Bacteria</taxon>
        <taxon>Pseudomonadati</taxon>
        <taxon>Pseudomonadota</taxon>
        <taxon>Gammaproteobacteria</taxon>
        <taxon>Kangiellales</taxon>
        <taxon>Kangiellaceae</taxon>
        <taxon>Kangiella</taxon>
    </lineage>
</organism>
<comment type="caution">
    <text evidence="2">The sequence shown here is derived from an EMBL/GenBank/DDBJ whole genome shotgun (WGS) entry which is preliminary data.</text>
</comment>
<protein>
    <recommendedName>
        <fullName evidence="4">DUF481 domain-containing protein</fullName>
    </recommendedName>
</protein>
<reference evidence="2 3" key="1">
    <citation type="journal article" date="2019" name="Int. J. Syst. Evol. Microbiol.">
        <title>The Global Catalogue of Microorganisms (GCM) 10K type strain sequencing project: providing services to taxonomists for standard genome sequencing and annotation.</title>
        <authorList>
            <consortium name="The Broad Institute Genomics Platform"/>
            <consortium name="The Broad Institute Genome Sequencing Center for Infectious Disease"/>
            <person name="Wu L."/>
            <person name="Ma J."/>
        </authorList>
    </citation>
    <scope>NUCLEOTIDE SEQUENCE [LARGE SCALE GENOMIC DNA]</scope>
    <source>
        <strain evidence="2 3">JCM 16211</strain>
    </source>
</reference>
<name>A0ABN0T180_9GAMM</name>
<dbReference type="Proteomes" id="UP001501221">
    <property type="component" value="Unassembled WGS sequence"/>
</dbReference>
<gene>
    <name evidence="2" type="ORF">GCM10009123_15540</name>
</gene>
<feature type="chain" id="PRO_5046609445" description="DUF481 domain-containing protein" evidence="1">
    <location>
        <begin position="23"/>
        <end position="244"/>
    </location>
</feature>
<feature type="signal peptide" evidence="1">
    <location>
        <begin position="1"/>
        <end position="22"/>
    </location>
</feature>
<dbReference type="EMBL" id="BAAAFM010000003">
    <property type="protein sequence ID" value="GAA0208969.1"/>
    <property type="molecule type" value="Genomic_DNA"/>
</dbReference>
<accession>A0ABN0T180</accession>
<dbReference type="RefSeq" id="WP_343988917.1">
    <property type="nucleotide sequence ID" value="NZ_BAAAFM010000003.1"/>
</dbReference>
<sequence length="244" mass="26988">MMTLKRNLFALGLFALSPAAFSSGLLSSAPEEGYEGNIDLGYISTSGNTETESLNGQFDWVARASENWATGIQITGVTNSSRDQRDAEQYTFAWNNRYDISENSFFYGILDYSNDYFGAYDYQAGAYLGYGHQVFKSEDGHLSLGFGFGYRINAVFIGRDEKENVLRGDLDFAHQLTDTARFTQVISAVWGQEVNTYVSKSAISTKISENLAMKLSYVVNYNSVVPAGAVKTDRTTTVGISYSF</sequence>
<evidence type="ECO:0000313" key="3">
    <source>
        <dbReference type="Proteomes" id="UP001501221"/>
    </source>
</evidence>